<keyword evidence="3" id="KW-1185">Reference proteome</keyword>
<dbReference type="AlphaFoldDB" id="A0A9D4GYL3"/>
<proteinExistence type="predicted"/>
<feature type="compositionally biased region" description="Polar residues" evidence="1">
    <location>
        <begin position="50"/>
        <end position="62"/>
    </location>
</feature>
<feature type="region of interest" description="Disordered" evidence="1">
    <location>
        <begin position="40"/>
        <end position="62"/>
    </location>
</feature>
<organism evidence="2 3">
    <name type="scientific">Dreissena polymorpha</name>
    <name type="common">Zebra mussel</name>
    <name type="synonym">Mytilus polymorpha</name>
    <dbReference type="NCBI Taxonomy" id="45954"/>
    <lineage>
        <taxon>Eukaryota</taxon>
        <taxon>Metazoa</taxon>
        <taxon>Spiralia</taxon>
        <taxon>Lophotrochozoa</taxon>
        <taxon>Mollusca</taxon>
        <taxon>Bivalvia</taxon>
        <taxon>Autobranchia</taxon>
        <taxon>Heteroconchia</taxon>
        <taxon>Euheterodonta</taxon>
        <taxon>Imparidentia</taxon>
        <taxon>Neoheterodontei</taxon>
        <taxon>Myida</taxon>
        <taxon>Dreissenoidea</taxon>
        <taxon>Dreissenidae</taxon>
        <taxon>Dreissena</taxon>
    </lineage>
</organism>
<evidence type="ECO:0000313" key="2">
    <source>
        <dbReference type="EMBL" id="KAH3825355.1"/>
    </source>
</evidence>
<reference evidence="2" key="1">
    <citation type="journal article" date="2019" name="bioRxiv">
        <title>The Genome of the Zebra Mussel, Dreissena polymorpha: A Resource for Invasive Species Research.</title>
        <authorList>
            <person name="McCartney M.A."/>
            <person name="Auch B."/>
            <person name="Kono T."/>
            <person name="Mallez S."/>
            <person name="Zhang Y."/>
            <person name="Obille A."/>
            <person name="Becker A."/>
            <person name="Abrahante J.E."/>
            <person name="Garbe J."/>
            <person name="Badalamenti J.P."/>
            <person name="Herman A."/>
            <person name="Mangelson H."/>
            <person name="Liachko I."/>
            <person name="Sullivan S."/>
            <person name="Sone E.D."/>
            <person name="Koren S."/>
            <person name="Silverstein K.A.T."/>
            <person name="Beckman K.B."/>
            <person name="Gohl D.M."/>
        </authorList>
    </citation>
    <scope>NUCLEOTIDE SEQUENCE</scope>
    <source>
        <strain evidence="2">Duluth1</strain>
        <tissue evidence="2">Whole animal</tissue>
    </source>
</reference>
<sequence length="62" mass="6562">MEKASEVTERQGLLRRGRLIALPALIWGKPNDCGGAGTLDATSDGIGMPVTTTESGCNNKRF</sequence>
<dbReference type="EMBL" id="JAIWYP010000005">
    <property type="protein sequence ID" value="KAH3825355.1"/>
    <property type="molecule type" value="Genomic_DNA"/>
</dbReference>
<accession>A0A9D4GYL3</accession>
<gene>
    <name evidence="2" type="ORF">DPMN_127230</name>
</gene>
<name>A0A9D4GYL3_DREPO</name>
<reference evidence="2" key="2">
    <citation type="submission" date="2020-11" db="EMBL/GenBank/DDBJ databases">
        <authorList>
            <person name="McCartney M.A."/>
            <person name="Auch B."/>
            <person name="Kono T."/>
            <person name="Mallez S."/>
            <person name="Becker A."/>
            <person name="Gohl D.M."/>
            <person name="Silverstein K.A.T."/>
            <person name="Koren S."/>
            <person name="Bechman K.B."/>
            <person name="Herman A."/>
            <person name="Abrahante J.E."/>
            <person name="Garbe J."/>
        </authorList>
    </citation>
    <scope>NUCLEOTIDE SEQUENCE</scope>
    <source>
        <strain evidence="2">Duluth1</strain>
        <tissue evidence="2">Whole animal</tissue>
    </source>
</reference>
<dbReference type="Proteomes" id="UP000828390">
    <property type="component" value="Unassembled WGS sequence"/>
</dbReference>
<protein>
    <submittedName>
        <fullName evidence="2">Uncharacterized protein</fullName>
    </submittedName>
</protein>
<evidence type="ECO:0000313" key="3">
    <source>
        <dbReference type="Proteomes" id="UP000828390"/>
    </source>
</evidence>
<evidence type="ECO:0000256" key="1">
    <source>
        <dbReference type="SAM" id="MobiDB-lite"/>
    </source>
</evidence>
<comment type="caution">
    <text evidence="2">The sequence shown here is derived from an EMBL/GenBank/DDBJ whole genome shotgun (WGS) entry which is preliminary data.</text>
</comment>